<keyword evidence="9" id="KW-1185">Reference proteome</keyword>
<dbReference type="Pfam" id="PF00005">
    <property type="entry name" value="ABC_tran"/>
    <property type="match status" value="1"/>
</dbReference>
<keyword evidence="5" id="KW-0046">Antibiotic resistance</keyword>
<evidence type="ECO:0000313" key="8">
    <source>
        <dbReference type="EMBL" id="TYK44964.1"/>
    </source>
</evidence>
<reference evidence="8 9" key="1">
    <citation type="submission" date="2019-08" db="EMBL/GenBank/DDBJ databases">
        <title>Actinomadura sp. nov. CYP1-5 isolated from mountain soil.</title>
        <authorList>
            <person name="Songsumanus A."/>
            <person name="Kuncharoen N."/>
            <person name="Kudo T."/>
            <person name="Yuki M."/>
            <person name="Igarashi Y."/>
            <person name="Tanasupawat S."/>
        </authorList>
    </citation>
    <scope>NUCLEOTIDE SEQUENCE [LARGE SCALE GENOMIC DNA]</scope>
    <source>
        <strain evidence="8 9">CYP1-5</strain>
    </source>
</reference>
<dbReference type="AlphaFoldDB" id="A0A5D3FAM0"/>
<feature type="region of interest" description="Disordered" evidence="6">
    <location>
        <begin position="328"/>
        <end position="366"/>
    </location>
</feature>
<dbReference type="SMART" id="SM00382">
    <property type="entry name" value="AAA"/>
    <property type="match status" value="1"/>
</dbReference>
<evidence type="ECO:0000256" key="5">
    <source>
        <dbReference type="ARBA" id="ARBA00023251"/>
    </source>
</evidence>
<dbReference type="PROSITE" id="PS00211">
    <property type="entry name" value="ABC_TRANSPORTER_1"/>
    <property type="match status" value="1"/>
</dbReference>
<dbReference type="GO" id="GO:0016887">
    <property type="term" value="F:ATP hydrolysis activity"/>
    <property type="evidence" value="ECO:0007669"/>
    <property type="project" value="InterPro"/>
</dbReference>
<evidence type="ECO:0000259" key="7">
    <source>
        <dbReference type="PROSITE" id="PS50893"/>
    </source>
</evidence>
<evidence type="ECO:0000256" key="1">
    <source>
        <dbReference type="ARBA" id="ARBA00004202"/>
    </source>
</evidence>
<keyword evidence="4 8" id="KW-0067">ATP-binding</keyword>
<comment type="subcellular location">
    <subcellularLocation>
        <location evidence="1">Cell membrane</location>
        <topology evidence="1">Peripheral membrane protein</topology>
    </subcellularLocation>
</comment>
<dbReference type="InterPro" id="IPR003439">
    <property type="entry name" value="ABC_transporter-like_ATP-bd"/>
</dbReference>
<dbReference type="InterPro" id="IPR003593">
    <property type="entry name" value="AAA+_ATPase"/>
</dbReference>
<keyword evidence="2" id="KW-0813">Transport</keyword>
<evidence type="ECO:0000256" key="4">
    <source>
        <dbReference type="ARBA" id="ARBA00022840"/>
    </source>
</evidence>
<dbReference type="InterPro" id="IPR027417">
    <property type="entry name" value="P-loop_NTPase"/>
</dbReference>
<dbReference type="Proteomes" id="UP000323505">
    <property type="component" value="Unassembled WGS sequence"/>
</dbReference>
<dbReference type="GO" id="GO:0005524">
    <property type="term" value="F:ATP binding"/>
    <property type="evidence" value="ECO:0007669"/>
    <property type="project" value="UniProtKB-KW"/>
</dbReference>
<feature type="compositionally biased region" description="Low complexity" evidence="6">
    <location>
        <begin position="346"/>
        <end position="366"/>
    </location>
</feature>
<evidence type="ECO:0000256" key="2">
    <source>
        <dbReference type="ARBA" id="ARBA00022448"/>
    </source>
</evidence>
<dbReference type="SUPFAM" id="SSF52540">
    <property type="entry name" value="P-loop containing nucleoside triphosphate hydrolases"/>
    <property type="match status" value="1"/>
</dbReference>
<protein>
    <submittedName>
        <fullName evidence="8">ATP-binding cassette domain-containing protein</fullName>
    </submittedName>
</protein>
<comment type="caution">
    <text evidence="8">The sequence shown here is derived from an EMBL/GenBank/DDBJ whole genome shotgun (WGS) entry which is preliminary data.</text>
</comment>
<accession>A0A5D3FAM0</accession>
<dbReference type="InterPro" id="IPR017871">
    <property type="entry name" value="ABC_transporter-like_CS"/>
</dbReference>
<dbReference type="PANTHER" id="PTHR42711">
    <property type="entry name" value="ABC TRANSPORTER ATP-BINDING PROTEIN"/>
    <property type="match status" value="1"/>
</dbReference>
<dbReference type="Pfam" id="PF13732">
    <property type="entry name" value="DrrA1-3_C"/>
    <property type="match status" value="1"/>
</dbReference>
<feature type="domain" description="ABC transporter" evidence="7">
    <location>
        <begin position="2"/>
        <end position="235"/>
    </location>
</feature>
<dbReference type="GO" id="GO:0005886">
    <property type="term" value="C:plasma membrane"/>
    <property type="evidence" value="ECO:0007669"/>
    <property type="project" value="UniProtKB-SubCell"/>
</dbReference>
<keyword evidence="3" id="KW-0547">Nucleotide-binding</keyword>
<dbReference type="InterPro" id="IPR025302">
    <property type="entry name" value="DrrA1/2-like_C"/>
</dbReference>
<dbReference type="GO" id="GO:0046677">
    <property type="term" value="P:response to antibiotic"/>
    <property type="evidence" value="ECO:0007669"/>
    <property type="project" value="UniProtKB-KW"/>
</dbReference>
<feature type="compositionally biased region" description="Pro residues" evidence="6">
    <location>
        <begin position="335"/>
        <end position="345"/>
    </location>
</feature>
<dbReference type="Gene3D" id="3.40.50.300">
    <property type="entry name" value="P-loop containing nucleotide triphosphate hydrolases"/>
    <property type="match status" value="1"/>
</dbReference>
<dbReference type="InterPro" id="IPR050763">
    <property type="entry name" value="ABC_transporter_ATP-binding"/>
</dbReference>
<proteinExistence type="predicted"/>
<dbReference type="RefSeq" id="WP_148765144.1">
    <property type="nucleotide sequence ID" value="NZ_VSRQ01000007.1"/>
</dbReference>
<evidence type="ECO:0000256" key="6">
    <source>
        <dbReference type="SAM" id="MobiDB-lite"/>
    </source>
</evidence>
<dbReference type="PROSITE" id="PS50893">
    <property type="entry name" value="ABC_TRANSPORTER_2"/>
    <property type="match status" value="1"/>
</dbReference>
<dbReference type="EMBL" id="VSRQ01000007">
    <property type="protein sequence ID" value="TYK44964.1"/>
    <property type="molecule type" value="Genomic_DNA"/>
</dbReference>
<evidence type="ECO:0000313" key="9">
    <source>
        <dbReference type="Proteomes" id="UP000323505"/>
    </source>
</evidence>
<gene>
    <name evidence="8" type="ORF">FXF68_30140</name>
</gene>
<name>A0A5D3FAM0_9ACTN</name>
<evidence type="ECO:0000256" key="3">
    <source>
        <dbReference type="ARBA" id="ARBA00022741"/>
    </source>
</evidence>
<organism evidence="8 9">
    <name type="scientific">Actinomadura decatromicini</name>
    <dbReference type="NCBI Taxonomy" id="2604572"/>
    <lineage>
        <taxon>Bacteria</taxon>
        <taxon>Bacillati</taxon>
        <taxon>Actinomycetota</taxon>
        <taxon>Actinomycetes</taxon>
        <taxon>Streptosporangiales</taxon>
        <taxon>Thermomonosporaceae</taxon>
        <taxon>Actinomadura</taxon>
    </lineage>
</organism>
<sequence length="366" mass="37214">MIDARGLARTFTGRHGTVEAVRGVDLSVAPGEIVGFLGPNGAGKTTTLRMLTTLLAPTAGTATVAGRDLRADPAGVRRRIGVVAQGGGTDPSVPAGEELDLQARLYGVPDRAARIADLCARLDLGGLGARPSGALSGGQRRRLDIALGLVHRPPLLFLDEPTTGLDPHSRGDLWEHIRAMRDGDGTTVFLTTHYLDEADALCDRLLIIDRGLIVAEGTPAELKRRVAGDVVVLELADPAASGTGTAADGVVDGAGAGGAVGAAREALSRHPAVREAAVAGRVVRLTVEDGEKSLTGLIRALDGAGVELASLSLSRPTLDDVFLAVTGRSLRDPTDPSPARPPSAPSSPGAPASGSVSSGPSSVPAA</sequence>
<dbReference type="PANTHER" id="PTHR42711:SF19">
    <property type="entry name" value="DOXORUBICIN RESISTANCE ATP-BINDING PROTEIN DRRA"/>
    <property type="match status" value="1"/>
</dbReference>